<reference evidence="3 4" key="1">
    <citation type="submission" date="2016-10" db="EMBL/GenBank/DDBJ databases">
        <authorList>
            <person name="Varghese N."/>
            <person name="Submissions S."/>
        </authorList>
    </citation>
    <scope>NUCLEOTIDE SEQUENCE [LARGE SCALE GENOMIC DNA]</scope>
    <source>
        <strain evidence="3 4">DSM 18327</strain>
    </source>
</reference>
<feature type="domain" description="Prepilin type IV endopeptidase peptidase" evidence="2">
    <location>
        <begin position="4"/>
        <end position="109"/>
    </location>
</feature>
<dbReference type="Pfam" id="PF01478">
    <property type="entry name" value="Peptidase_A24"/>
    <property type="match status" value="1"/>
</dbReference>
<organism evidence="3 4">
    <name type="scientific">Pseudomonas mohnii</name>
    <dbReference type="NCBI Taxonomy" id="395600"/>
    <lineage>
        <taxon>Bacteria</taxon>
        <taxon>Pseudomonadati</taxon>
        <taxon>Pseudomonadota</taxon>
        <taxon>Gammaproteobacteria</taxon>
        <taxon>Pseudomonadales</taxon>
        <taxon>Pseudomonadaceae</taxon>
        <taxon>Pseudomonas</taxon>
    </lineage>
</organism>
<sequence length="169" mass="18220">MQSFVLLIWLTLCAAQDARQRHIANGLTLGAGALALAWMLWSGTTWVGAPAEQGGWAALLALAFTLPGYAIRRLGAGDVKLMTALGLATDGRHVLGVFIGAGLASVCWLLLAPSVWLHIGQRLRGRLRYLQPGMSKKQPFAPFLLVGLLLTLAVFRFFTESESATTFIQ</sequence>
<keyword evidence="1" id="KW-0472">Membrane</keyword>
<feature type="transmembrane region" description="Helical" evidence="1">
    <location>
        <begin position="56"/>
        <end position="75"/>
    </location>
</feature>
<keyword evidence="4" id="KW-1185">Reference proteome</keyword>
<dbReference type="InterPro" id="IPR000045">
    <property type="entry name" value="Prepilin_IV_endopep_pep"/>
</dbReference>
<feature type="transmembrane region" description="Helical" evidence="1">
    <location>
        <begin position="140"/>
        <end position="159"/>
    </location>
</feature>
<evidence type="ECO:0000256" key="1">
    <source>
        <dbReference type="SAM" id="Phobius"/>
    </source>
</evidence>
<gene>
    <name evidence="3" type="ORF">SAMN05216205_2459</name>
</gene>
<dbReference type="Gene3D" id="1.20.120.1220">
    <property type="match status" value="1"/>
</dbReference>
<evidence type="ECO:0000313" key="3">
    <source>
        <dbReference type="EMBL" id="SEC48803.1"/>
    </source>
</evidence>
<protein>
    <submittedName>
        <fullName evidence="3">Prepilin peptidase CpaA</fullName>
    </submittedName>
</protein>
<feature type="transmembrane region" description="Helical" evidence="1">
    <location>
        <begin position="95"/>
        <end position="119"/>
    </location>
</feature>
<evidence type="ECO:0000259" key="2">
    <source>
        <dbReference type="Pfam" id="PF01478"/>
    </source>
</evidence>
<comment type="caution">
    <text evidence="3">The sequence shown here is derived from an EMBL/GenBank/DDBJ whole genome shotgun (WGS) entry which is preliminary data.</text>
</comment>
<dbReference type="EMBL" id="FNRV01000001">
    <property type="protein sequence ID" value="SEC48803.1"/>
    <property type="molecule type" value="Genomic_DNA"/>
</dbReference>
<dbReference type="Proteomes" id="UP000199665">
    <property type="component" value="Unassembled WGS sequence"/>
</dbReference>
<dbReference type="RefSeq" id="WP_052193649.1">
    <property type="nucleotide sequence ID" value="NZ_FNRV01000001.1"/>
</dbReference>
<keyword evidence="1" id="KW-1133">Transmembrane helix</keyword>
<keyword evidence="1" id="KW-0812">Transmembrane</keyword>
<accession>A0ABY0XXR0</accession>
<feature type="transmembrane region" description="Helical" evidence="1">
    <location>
        <begin position="30"/>
        <end position="49"/>
    </location>
</feature>
<evidence type="ECO:0000313" key="4">
    <source>
        <dbReference type="Proteomes" id="UP000199665"/>
    </source>
</evidence>
<name>A0ABY0XXR0_9PSED</name>
<proteinExistence type="predicted"/>